<dbReference type="RefSeq" id="YP_004306229.1">
    <property type="nucleotide sequence ID" value="NC_015263.1"/>
</dbReference>
<sequence>MTDKEFRVCTNCGVMDLKSNMWNMNYGYYLCDDCYWEDEASE</sequence>
<dbReference type="Proteomes" id="UP000002234">
    <property type="component" value="Segment"/>
</dbReference>
<evidence type="ECO:0000313" key="1">
    <source>
        <dbReference type="EMBL" id="ADM73627.1"/>
    </source>
</evidence>
<protein>
    <submittedName>
        <fullName evidence="1">Uncharacterized protein</fullName>
    </submittedName>
</protein>
<name>E0YIV6_9CAUD</name>
<evidence type="ECO:0000313" key="2">
    <source>
        <dbReference type="Proteomes" id="UP000002234"/>
    </source>
</evidence>
<dbReference type="KEGG" id="vg:10358894"/>
<accession>E0YIV6</accession>
<proteinExistence type="predicted"/>
<reference evidence="1 2" key="1">
    <citation type="journal article" date="2010" name="Appl. Environ. Microbiol.">
        <title>Characterization of Lactococcus lactis phage 949 and comparison with other lactococcal phages.</title>
        <authorList>
            <person name="Samson J.E."/>
            <person name="Moineau S."/>
        </authorList>
    </citation>
    <scope>NUCLEOTIDE SEQUENCE [LARGE SCALE GENOMIC DNA]</scope>
</reference>
<organism evidence="1 2">
    <name type="scientific">Lactococcus phage 949</name>
    <dbReference type="NCBI Taxonomy" id="881953"/>
    <lineage>
        <taxon>Viruses</taxon>
        <taxon>Duplodnaviria</taxon>
        <taxon>Heunggongvirae</taxon>
        <taxon>Uroviricota</taxon>
        <taxon>Caudoviricetes</taxon>
        <taxon>Audreyjarvisvirus</taxon>
        <taxon>Audreyjarvisvirus av949</taxon>
    </lineage>
</organism>
<keyword evidence="2" id="KW-1185">Reference proteome</keyword>
<dbReference type="GeneID" id="10358894"/>
<dbReference type="EMBL" id="HM029250">
    <property type="protein sequence ID" value="ADM73627.1"/>
    <property type="molecule type" value="Genomic_DNA"/>
</dbReference>